<gene>
    <name evidence="9" type="ORF">K458DRAFT_277514</name>
</gene>
<proteinExistence type="predicted"/>
<organism evidence="9 10">
    <name type="scientific">Lentithecium fluviatile CBS 122367</name>
    <dbReference type="NCBI Taxonomy" id="1168545"/>
    <lineage>
        <taxon>Eukaryota</taxon>
        <taxon>Fungi</taxon>
        <taxon>Dikarya</taxon>
        <taxon>Ascomycota</taxon>
        <taxon>Pezizomycotina</taxon>
        <taxon>Dothideomycetes</taxon>
        <taxon>Pleosporomycetidae</taxon>
        <taxon>Pleosporales</taxon>
        <taxon>Massarineae</taxon>
        <taxon>Lentitheciaceae</taxon>
        <taxon>Lentithecium</taxon>
    </lineage>
</organism>
<dbReference type="Gene3D" id="2.170.270.10">
    <property type="entry name" value="SET domain"/>
    <property type="match status" value="1"/>
</dbReference>
<dbReference type="GO" id="GO:0032259">
    <property type="term" value="P:methylation"/>
    <property type="evidence" value="ECO:0007669"/>
    <property type="project" value="UniProtKB-KW"/>
</dbReference>
<feature type="domain" description="SET" evidence="8">
    <location>
        <begin position="80"/>
        <end position="199"/>
    </location>
</feature>
<evidence type="ECO:0000256" key="5">
    <source>
        <dbReference type="ARBA" id="ARBA00022679"/>
    </source>
</evidence>
<dbReference type="PROSITE" id="PS50280">
    <property type="entry name" value="SET"/>
    <property type="match status" value="1"/>
</dbReference>
<evidence type="ECO:0000256" key="1">
    <source>
        <dbReference type="ARBA" id="ARBA00004123"/>
    </source>
</evidence>
<reference evidence="9" key="1">
    <citation type="journal article" date="2020" name="Stud. Mycol.">
        <title>101 Dothideomycetes genomes: a test case for predicting lifestyles and emergence of pathogens.</title>
        <authorList>
            <person name="Haridas S."/>
            <person name="Albert R."/>
            <person name="Binder M."/>
            <person name="Bloem J."/>
            <person name="Labutti K."/>
            <person name="Salamov A."/>
            <person name="Andreopoulos B."/>
            <person name="Baker S."/>
            <person name="Barry K."/>
            <person name="Bills G."/>
            <person name="Bluhm B."/>
            <person name="Cannon C."/>
            <person name="Castanera R."/>
            <person name="Culley D."/>
            <person name="Daum C."/>
            <person name="Ezra D."/>
            <person name="Gonzalez J."/>
            <person name="Henrissat B."/>
            <person name="Kuo A."/>
            <person name="Liang C."/>
            <person name="Lipzen A."/>
            <person name="Lutzoni F."/>
            <person name="Magnuson J."/>
            <person name="Mondo S."/>
            <person name="Nolan M."/>
            <person name="Ohm R."/>
            <person name="Pangilinan J."/>
            <person name="Park H.-J."/>
            <person name="Ramirez L."/>
            <person name="Alfaro M."/>
            <person name="Sun H."/>
            <person name="Tritt A."/>
            <person name="Yoshinaga Y."/>
            <person name="Zwiers L.-H."/>
            <person name="Turgeon B."/>
            <person name="Goodwin S."/>
            <person name="Spatafora J."/>
            <person name="Crous P."/>
            <person name="Grigoriev I."/>
        </authorList>
    </citation>
    <scope>NUCLEOTIDE SEQUENCE</scope>
    <source>
        <strain evidence="9">CBS 122367</strain>
    </source>
</reference>
<evidence type="ECO:0000256" key="2">
    <source>
        <dbReference type="ARBA" id="ARBA00004286"/>
    </source>
</evidence>
<dbReference type="PANTHER" id="PTHR22884">
    <property type="entry name" value="SET DOMAIN PROTEINS"/>
    <property type="match status" value="1"/>
</dbReference>
<evidence type="ECO:0000313" key="9">
    <source>
        <dbReference type="EMBL" id="KAF2679568.1"/>
    </source>
</evidence>
<keyword evidence="10" id="KW-1185">Reference proteome</keyword>
<dbReference type="InterPro" id="IPR046341">
    <property type="entry name" value="SET_dom_sf"/>
</dbReference>
<dbReference type="SUPFAM" id="SSF82199">
    <property type="entry name" value="SET domain"/>
    <property type="match status" value="1"/>
</dbReference>
<evidence type="ECO:0000256" key="6">
    <source>
        <dbReference type="ARBA" id="ARBA00022691"/>
    </source>
</evidence>
<dbReference type="SMART" id="SM00317">
    <property type="entry name" value="SET"/>
    <property type="match status" value="1"/>
</dbReference>
<feature type="non-terminal residue" evidence="9">
    <location>
        <position position="1"/>
    </location>
</feature>
<dbReference type="AlphaFoldDB" id="A0A6G1IN97"/>
<comment type="subcellular location">
    <subcellularLocation>
        <location evidence="2">Chromosome</location>
    </subcellularLocation>
    <subcellularLocation>
        <location evidence="1">Nucleus</location>
    </subcellularLocation>
</comment>
<keyword evidence="3" id="KW-0158">Chromosome</keyword>
<protein>
    <submittedName>
        <fullName evidence="9">SET domain-containing protein</fullName>
    </submittedName>
</protein>
<evidence type="ECO:0000256" key="3">
    <source>
        <dbReference type="ARBA" id="ARBA00022454"/>
    </source>
</evidence>
<dbReference type="EMBL" id="MU005602">
    <property type="protein sequence ID" value="KAF2679568.1"/>
    <property type="molecule type" value="Genomic_DNA"/>
</dbReference>
<name>A0A6G1IN97_9PLEO</name>
<dbReference type="OrthoDB" id="308383at2759"/>
<feature type="non-terminal residue" evidence="9">
    <location>
        <position position="201"/>
    </location>
</feature>
<dbReference type="InterPro" id="IPR001214">
    <property type="entry name" value="SET_dom"/>
</dbReference>
<dbReference type="Proteomes" id="UP000799291">
    <property type="component" value="Unassembled WGS sequence"/>
</dbReference>
<evidence type="ECO:0000256" key="4">
    <source>
        <dbReference type="ARBA" id="ARBA00022603"/>
    </source>
</evidence>
<dbReference type="InterPro" id="IPR050777">
    <property type="entry name" value="SET2_Histone-Lys_MeTrsfase"/>
</dbReference>
<dbReference type="GO" id="GO:0008168">
    <property type="term" value="F:methyltransferase activity"/>
    <property type="evidence" value="ECO:0007669"/>
    <property type="project" value="UniProtKB-KW"/>
</dbReference>
<keyword evidence="4" id="KW-0489">Methyltransferase</keyword>
<evidence type="ECO:0000259" key="8">
    <source>
        <dbReference type="PROSITE" id="PS50280"/>
    </source>
</evidence>
<keyword evidence="6" id="KW-0949">S-adenosyl-L-methionine</keyword>
<keyword evidence="5" id="KW-0808">Transferase</keyword>
<sequence length="201" mass="22456">QINTYAFNPSHFRHEPYPRTLPPGSTWPPERTEDIVGAVPGGNGDVGCVGERCYTDEICANPFCEHTFEQWRKATAHWEECFELRLTEARGIGVFAQREFRAGQVLGWYAGEPRTLDNCGEGDYLMEMEIGVTGRGDSGVGEATVFIDAERKGNWTRFINHSCNPHAVFRIRRAGNLRIMAVEAIRDVGVGEELSVGYGDE</sequence>
<dbReference type="GO" id="GO:0005634">
    <property type="term" value="C:nucleus"/>
    <property type="evidence" value="ECO:0007669"/>
    <property type="project" value="UniProtKB-SubCell"/>
</dbReference>
<dbReference type="Pfam" id="PF00856">
    <property type="entry name" value="SET"/>
    <property type="match status" value="1"/>
</dbReference>
<dbReference type="GO" id="GO:0005694">
    <property type="term" value="C:chromosome"/>
    <property type="evidence" value="ECO:0007669"/>
    <property type="project" value="UniProtKB-SubCell"/>
</dbReference>
<keyword evidence="7" id="KW-0539">Nucleus</keyword>
<evidence type="ECO:0000256" key="7">
    <source>
        <dbReference type="ARBA" id="ARBA00023242"/>
    </source>
</evidence>
<evidence type="ECO:0000313" key="10">
    <source>
        <dbReference type="Proteomes" id="UP000799291"/>
    </source>
</evidence>
<accession>A0A6G1IN97</accession>